<accession>A0A653L201</accession>
<dbReference type="Proteomes" id="UP000439123">
    <property type="component" value="Unassembled WGS sequence"/>
</dbReference>
<proteinExistence type="predicted"/>
<reference evidence="1 2" key="1">
    <citation type="submission" date="2019-10" db="EMBL/GenBank/DDBJ databases">
        <authorList>
            <person name="Karimi E."/>
        </authorList>
    </citation>
    <scope>NUCLEOTIDE SEQUENCE [LARGE SCALE GENOMIC DNA]</scope>
    <source>
        <strain evidence="1">Aeromonas sp. 8C</strain>
    </source>
</reference>
<evidence type="ECO:0000313" key="1">
    <source>
        <dbReference type="EMBL" id="VXA84942.1"/>
    </source>
</evidence>
<name>A0A653L201_AERVE</name>
<dbReference type="AlphaFoldDB" id="A0A653L201"/>
<evidence type="ECO:0000313" key="2">
    <source>
        <dbReference type="Proteomes" id="UP000439123"/>
    </source>
</evidence>
<gene>
    <name evidence="1" type="ORF">AERO8C_20120</name>
</gene>
<organism evidence="1 2">
    <name type="scientific">Aeromonas veronii</name>
    <dbReference type="NCBI Taxonomy" id="654"/>
    <lineage>
        <taxon>Bacteria</taxon>
        <taxon>Pseudomonadati</taxon>
        <taxon>Pseudomonadota</taxon>
        <taxon>Gammaproteobacteria</taxon>
        <taxon>Aeromonadales</taxon>
        <taxon>Aeromonadaceae</taxon>
        <taxon>Aeromonas</taxon>
    </lineage>
</organism>
<dbReference type="EMBL" id="CABWLC010000012">
    <property type="protein sequence ID" value="VXA84942.1"/>
    <property type="molecule type" value="Genomic_DNA"/>
</dbReference>
<protein>
    <submittedName>
        <fullName evidence="1">Uncharacterized protein</fullName>
    </submittedName>
</protein>
<sequence>MLAYRSLSADCFARKIGLSK</sequence>